<accession>A0A6B0UNQ6</accession>
<dbReference type="AlphaFoldDB" id="A0A6B0UNQ6"/>
<sequence>MSWLHHFILLYRLGQAAAEDDTNDLNEANDNASHTHIHNLLLELVKQSIDTGDLVSMGSIASSRLVFTARARNLPVEVFSAVGTAAVQIALDVIPEFLHFSVVCIFLNGVGGSSPQGRFNL</sequence>
<keyword evidence="1" id="KW-0732">Signal</keyword>
<feature type="chain" id="PRO_5025615096" evidence="1">
    <location>
        <begin position="19"/>
        <end position="121"/>
    </location>
</feature>
<evidence type="ECO:0000256" key="1">
    <source>
        <dbReference type="SAM" id="SignalP"/>
    </source>
</evidence>
<evidence type="ECO:0000313" key="2">
    <source>
        <dbReference type="EMBL" id="MXU91253.1"/>
    </source>
</evidence>
<reference evidence="2" key="1">
    <citation type="submission" date="2019-12" db="EMBL/GenBank/DDBJ databases">
        <title>An insight into the sialome of adult female Ixodes ricinus ticks feeding for 6 days.</title>
        <authorList>
            <person name="Perner J."/>
            <person name="Ribeiro J.M.C."/>
        </authorList>
    </citation>
    <scope>NUCLEOTIDE SEQUENCE</scope>
    <source>
        <strain evidence="2">Semi-engorged</strain>
        <tissue evidence="2">Salivary glands</tissue>
    </source>
</reference>
<name>A0A6B0UNQ6_IXORI</name>
<protein>
    <submittedName>
        <fullName evidence="2">Putative secreted protein</fullName>
    </submittedName>
</protein>
<proteinExistence type="predicted"/>
<organism evidence="2">
    <name type="scientific">Ixodes ricinus</name>
    <name type="common">Common tick</name>
    <name type="synonym">Acarus ricinus</name>
    <dbReference type="NCBI Taxonomy" id="34613"/>
    <lineage>
        <taxon>Eukaryota</taxon>
        <taxon>Metazoa</taxon>
        <taxon>Ecdysozoa</taxon>
        <taxon>Arthropoda</taxon>
        <taxon>Chelicerata</taxon>
        <taxon>Arachnida</taxon>
        <taxon>Acari</taxon>
        <taxon>Parasitiformes</taxon>
        <taxon>Ixodida</taxon>
        <taxon>Ixodoidea</taxon>
        <taxon>Ixodidae</taxon>
        <taxon>Ixodinae</taxon>
        <taxon>Ixodes</taxon>
    </lineage>
</organism>
<feature type="signal peptide" evidence="1">
    <location>
        <begin position="1"/>
        <end position="18"/>
    </location>
</feature>
<dbReference type="EMBL" id="GIFC01009170">
    <property type="protein sequence ID" value="MXU91253.1"/>
    <property type="molecule type" value="Transcribed_RNA"/>
</dbReference>